<keyword evidence="5" id="KW-0963">Cytoplasm</keyword>
<dbReference type="FunFam" id="3.50.40.10:FF:000002">
    <property type="entry name" value="phenylalanine--tRNA ligase beta subunit"/>
    <property type="match status" value="1"/>
</dbReference>
<dbReference type="EMBL" id="JXTI01000152">
    <property type="protein sequence ID" value="KWX11854.1"/>
    <property type="molecule type" value="Genomic_DNA"/>
</dbReference>
<comment type="cofactor">
    <cofactor evidence="1">
        <name>Mg(2+)</name>
        <dbReference type="ChEBI" id="CHEBI:18420"/>
    </cofactor>
</comment>
<dbReference type="Pfam" id="PF18262">
    <property type="entry name" value="PhetRS_B1"/>
    <property type="match status" value="1"/>
</dbReference>
<dbReference type="InterPro" id="IPR045060">
    <property type="entry name" value="Phe-tRNA-ligase_IIc_bsu"/>
</dbReference>
<dbReference type="InterPro" id="IPR020825">
    <property type="entry name" value="Phe-tRNA_synthase-like_B3/B4"/>
</dbReference>
<evidence type="ECO:0000256" key="7">
    <source>
        <dbReference type="ARBA" id="ARBA00022723"/>
    </source>
</evidence>
<evidence type="ECO:0000256" key="10">
    <source>
        <dbReference type="ARBA" id="ARBA00022842"/>
    </source>
</evidence>
<dbReference type="InterPro" id="IPR009061">
    <property type="entry name" value="DNA-bd_dom_put_sf"/>
</dbReference>
<keyword evidence="8" id="KW-0547">Nucleotide-binding</keyword>
<evidence type="ECO:0000313" key="16">
    <source>
        <dbReference type="Proteomes" id="UP000070089"/>
    </source>
</evidence>
<sequence length="594" mass="66304">MPTATIVKHELERLLGIKRSDEEFDAIFADLGMELDEVVMQPERFLEDQGPVKHYRVDVTANRPDILSVEGMAATLQPFLGLGEPLGIYAKDSSVHIEVDGNTVGPVRPYIVSAIVRDVKFTQTSFNSFIDYQDKLHHNLCRKRTLVAIGTHDLDKMDTSSITYSAQPPEDITFIALSQSEAMDGKSLFKVLEKDRQLSSYLHIIQNEPLWPVIRDGRGEVLSLPPIINSEYSKISLDTTNVFIECTATDLNKASATLNNIINSIRMHTRKKTQVETVTIVYNTVTSQHAQLPIKKPFAKVTYPLISSSQLELRLIKLSEISGIPLDTLDVSTVCSYLKRMSIRAEVMRAGSDPADTVLKCYVPFFRQDIIAEADIIENFCISYRYNAIAEEYAKLPDTMTQGCTLREFRLGETVRAEAVACGYIELVLFSLCPGDDSIFGDLPVELSNTKTAMFSHARSSLAPGLLRAASAHQHASLPLRLFEVSEVLTPSAGVKDDVGIHAVKKFACLYGGTTDGFELVHGLLDHLMRKFAKNFKLVREDHQTCLPGRRASIIVDDHILGWIGVIHPNVLLNYKVPIPCTVLEFFLDRLETF</sequence>
<dbReference type="Proteomes" id="UP000070089">
    <property type="component" value="Unassembled WGS sequence"/>
</dbReference>
<dbReference type="SMART" id="SM00873">
    <property type="entry name" value="B3_4"/>
    <property type="match status" value="1"/>
</dbReference>
<evidence type="ECO:0000256" key="9">
    <source>
        <dbReference type="ARBA" id="ARBA00022840"/>
    </source>
</evidence>
<dbReference type="GO" id="GO:0006432">
    <property type="term" value="P:phenylalanyl-tRNA aminoacylation"/>
    <property type="evidence" value="ECO:0007669"/>
    <property type="project" value="InterPro"/>
</dbReference>
<dbReference type="OrthoDB" id="1698572at2759"/>
<dbReference type="InterPro" id="IPR005147">
    <property type="entry name" value="tRNA_synthase_B5-dom"/>
</dbReference>
<reference evidence="15 16" key="1">
    <citation type="journal article" date="2015" name="Mol. Biochem. Parasitol.">
        <title>Identification of polymorphic genes for use in assemblage B genotyping assays through comparative genomics of multiple assemblage B Giardia duodenalis isolates.</title>
        <authorList>
            <person name="Wielinga C."/>
            <person name="Thompson R.C."/>
            <person name="Monis P."/>
            <person name="Ryan U."/>
        </authorList>
    </citation>
    <scope>NUCLEOTIDE SEQUENCE [LARGE SCALE GENOMIC DNA]</scope>
    <source>
        <strain evidence="15 16">BAH15c1</strain>
    </source>
</reference>
<comment type="caution">
    <text evidence="15">The sequence shown here is derived from an EMBL/GenBank/DDBJ whole genome shotgun (WGS) entry which is preliminary data.</text>
</comment>
<dbReference type="InterPro" id="IPR040659">
    <property type="entry name" value="PhetRS_B1"/>
</dbReference>
<keyword evidence="6" id="KW-0436">Ligase</keyword>
<dbReference type="GO" id="GO:0005524">
    <property type="term" value="F:ATP binding"/>
    <property type="evidence" value="ECO:0007669"/>
    <property type="project" value="UniProtKB-KW"/>
</dbReference>
<dbReference type="InterPro" id="IPR004531">
    <property type="entry name" value="Phe-tRNA-synth_IIc_bsu_arc_euk"/>
</dbReference>
<evidence type="ECO:0000256" key="4">
    <source>
        <dbReference type="ARBA" id="ARBA00012814"/>
    </source>
</evidence>
<dbReference type="AlphaFoldDB" id="A0A132NP81"/>
<dbReference type="CDD" id="cd00769">
    <property type="entry name" value="PheRS_beta_core"/>
    <property type="match status" value="1"/>
</dbReference>
<evidence type="ECO:0000256" key="13">
    <source>
        <dbReference type="ARBA" id="ARBA00033189"/>
    </source>
</evidence>
<dbReference type="SUPFAM" id="SSF46955">
    <property type="entry name" value="Putative DNA-binding domain"/>
    <property type="match status" value="2"/>
</dbReference>
<comment type="subcellular location">
    <subcellularLocation>
        <location evidence="2">Cytoplasm</location>
    </subcellularLocation>
</comment>
<evidence type="ECO:0000256" key="1">
    <source>
        <dbReference type="ARBA" id="ARBA00001946"/>
    </source>
</evidence>
<dbReference type="EC" id="6.1.1.20" evidence="4"/>
<dbReference type="PANTHER" id="PTHR10947:SF0">
    <property type="entry name" value="PHENYLALANINE--TRNA LIGASE BETA SUBUNIT"/>
    <property type="match status" value="1"/>
</dbReference>
<dbReference type="GO" id="GO:0004826">
    <property type="term" value="F:phenylalanine-tRNA ligase activity"/>
    <property type="evidence" value="ECO:0007669"/>
    <property type="project" value="UniProtKB-EC"/>
</dbReference>
<keyword evidence="10" id="KW-0460">Magnesium</keyword>
<accession>A0A132NP81</accession>
<keyword evidence="12 15" id="KW-0030">Aminoacyl-tRNA synthetase</keyword>
<evidence type="ECO:0000313" key="15">
    <source>
        <dbReference type="EMBL" id="KWX11854.1"/>
    </source>
</evidence>
<evidence type="ECO:0000256" key="3">
    <source>
        <dbReference type="ARBA" id="ARBA00007438"/>
    </source>
</evidence>
<evidence type="ECO:0000259" key="14">
    <source>
        <dbReference type="PROSITE" id="PS51483"/>
    </source>
</evidence>
<name>A0A132NP81_GIAIN</name>
<evidence type="ECO:0000256" key="2">
    <source>
        <dbReference type="ARBA" id="ARBA00004496"/>
    </source>
</evidence>
<dbReference type="Gene3D" id="3.30.56.10">
    <property type="match status" value="2"/>
</dbReference>
<dbReference type="SMART" id="SM00874">
    <property type="entry name" value="B5"/>
    <property type="match status" value="1"/>
</dbReference>
<dbReference type="Pfam" id="PF03483">
    <property type="entry name" value="B3_4"/>
    <property type="match status" value="1"/>
</dbReference>
<dbReference type="InterPro" id="IPR045864">
    <property type="entry name" value="aa-tRNA-synth_II/BPL/LPL"/>
</dbReference>
<evidence type="ECO:0000256" key="6">
    <source>
        <dbReference type="ARBA" id="ARBA00022598"/>
    </source>
</evidence>
<dbReference type="PANTHER" id="PTHR10947">
    <property type="entry name" value="PHENYLALANYL-TRNA SYNTHETASE BETA CHAIN AND LEUCINE-RICH REPEAT-CONTAINING PROTEIN 47"/>
    <property type="match status" value="1"/>
</dbReference>
<organism evidence="15 16">
    <name type="scientific">Giardia duodenalis assemblage B</name>
    <dbReference type="NCBI Taxonomy" id="1394984"/>
    <lineage>
        <taxon>Eukaryota</taxon>
        <taxon>Metamonada</taxon>
        <taxon>Diplomonadida</taxon>
        <taxon>Hexamitidae</taxon>
        <taxon>Giardiinae</taxon>
        <taxon>Giardia</taxon>
    </lineage>
</organism>
<dbReference type="NCBIfam" id="TIGR00471">
    <property type="entry name" value="pheT_arch"/>
    <property type="match status" value="1"/>
</dbReference>
<gene>
    <name evidence="15" type="ORF">QR46_4193</name>
</gene>
<dbReference type="Pfam" id="PF03484">
    <property type="entry name" value="B5"/>
    <property type="match status" value="1"/>
</dbReference>
<feature type="domain" description="B5" evidence="14">
    <location>
        <begin position="306"/>
        <end position="391"/>
    </location>
</feature>
<protein>
    <recommendedName>
        <fullName evidence="4">phenylalanine--tRNA ligase</fullName>
        <ecNumber evidence="4">6.1.1.20</ecNumber>
    </recommendedName>
    <alternativeName>
        <fullName evidence="13">Phenylalanyl-tRNA synthetase beta subunit</fullName>
    </alternativeName>
</protein>
<keyword evidence="11" id="KW-0648">Protein biosynthesis</keyword>
<dbReference type="InterPro" id="IPR041616">
    <property type="entry name" value="PheRS_beta_core"/>
</dbReference>
<keyword evidence="9" id="KW-0067">ATP-binding</keyword>
<dbReference type="Pfam" id="PF17759">
    <property type="entry name" value="tRNA_synthFbeta"/>
    <property type="match status" value="1"/>
</dbReference>
<proteinExistence type="inferred from homology"/>
<evidence type="ECO:0000256" key="12">
    <source>
        <dbReference type="ARBA" id="ARBA00023146"/>
    </source>
</evidence>
<evidence type="ECO:0000256" key="5">
    <source>
        <dbReference type="ARBA" id="ARBA00022490"/>
    </source>
</evidence>
<dbReference type="SUPFAM" id="SSF55681">
    <property type="entry name" value="Class II aaRS and biotin synthetases"/>
    <property type="match status" value="1"/>
</dbReference>
<dbReference type="GO" id="GO:0000287">
    <property type="term" value="F:magnesium ion binding"/>
    <property type="evidence" value="ECO:0007669"/>
    <property type="project" value="InterPro"/>
</dbReference>
<dbReference type="GO" id="GO:0009328">
    <property type="term" value="C:phenylalanine-tRNA ligase complex"/>
    <property type="evidence" value="ECO:0007669"/>
    <property type="project" value="TreeGrafter"/>
</dbReference>
<evidence type="ECO:0000256" key="8">
    <source>
        <dbReference type="ARBA" id="ARBA00022741"/>
    </source>
</evidence>
<dbReference type="VEuPathDB" id="GiardiaDB:QR46_4193"/>
<dbReference type="Gene3D" id="3.30.930.10">
    <property type="entry name" value="Bira Bifunctional Protein, Domain 2"/>
    <property type="match status" value="1"/>
</dbReference>
<comment type="similarity">
    <text evidence="3">Belongs to the phenylalanyl-tRNA synthetase beta subunit family. Type 2 subfamily.</text>
</comment>
<evidence type="ECO:0000256" key="11">
    <source>
        <dbReference type="ARBA" id="ARBA00022917"/>
    </source>
</evidence>
<keyword evidence="7" id="KW-0479">Metal-binding</keyword>
<dbReference type="GO" id="GO:0003723">
    <property type="term" value="F:RNA binding"/>
    <property type="evidence" value="ECO:0007669"/>
    <property type="project" value="InterPro"/>
</dbReference>
<dbReference type="PROSITE" id="PS51483">
    <property type="entry name" value="B5"/>
    <property type="match status" value="1"/>
</dbReference>
<dbReference type="InterPro" id="IPR005146">
    <property type="entry name" value="B3/B4_tRNA-bd"/>
</dbReference>
<dbReference type="SUPFAM" id="SSF56037">
    <property type="entry name" value="PheT/TilS domain"/>
    <property type="match status" value="1"/>
</dbReference>
<dbReference type="Gene3D" id="3.50.40.10">
    <property type="entry name" value="Phenylalanyl-trna Synthetase, Chain B, domain 3"/>
    <property type="match status" value="1"/>
</dbReference>